<dbReference type="EMBL" id="VDEP01000204">
    <property type="protein sequence ID" value="KAA1124321.1"/>
    <property type="molecule type" value="Genomic_DNA"/>
</dbReference>
<dbReference type="AlphaFoldDB" id="A0A5B0REL8"/>
<comment type="caution">
    <text evidence="1">The sequence shown here is derived from an EMBL/GenBank/DDBJ whole genome shotgun (WGS) entry which is preliminary data.</text>
</comment>
<sequence>MPEAPFPSSAISRTRSQVFIRSGKYIILAIGSVLNFGLGADMWDRRLLTAGSAWCKSFLPDLNESNRPTSYSCWVNDVIANDLLAVAQLDVAYLKD</sequence>
<reference evidence="1 2" key="1">
    <citation type="submission" date="2019-05" db="EMBL/GenBank/DDBJ databases">
        <title>Emergence of the Ug99 lineage of the wheat stem rust pathogen through somatic hybridization.</title>
        <authorList>
            <person name="Li F."/>
            <person name="Upadhyaya N.M."/>
            <person name="Sperschneider J."/>
            <person name="Matny O."/>
            <person name="Nguyen-Phuc H."/>
            <person name="Mago R."/>
            <person name="Raley C."/>
            <person name="Miller M.E."/>
            <person name="Silverstein K.A.T."/>
            <person name="Henningsen E."/>
            <person name="Hirsch C.D."/>
            <person name="Visser B."/>
            <person name="Pretorius Z.A."/>
            <person name="Steffenson B.J."/>
            <person name="Schwessinger B."/>
            <person name="Dodds P.N."/>
            <person name="Figueroa M."/>
        </authorList>
    </citation>
    <scope>NUCLEOTIDE SEQUENCE [LARGE SCALE GENOMIC DNA]</scope>
    <source>
        <strain evidence="1 2">Ug99</strain>
    </source>
</reference>
<accession>A0A5B0REL8</accession>
<protein>
    <submittedName>
        <fullName evidence="1">Uncharacterized protein</fullName>
    </submittedName>
</protein>
<organism evidence="1 2">
    <name type="scientific">Puccinia graminis f. sp. tritici</name>
    <dbReference type="NCBI Taxonomy" id="56615"/>
    <lineage>
        <taxon>Eukaryota</taxon>
        <taxon>Fungi</taxon>
        <taxon>Dikarya</taxon>
        <taxon>Basidiomycota</taxon>
        <taxon>Pucciniomycotina</taxon>
        <taxon>Pucciniomycetes</taxon>
        <taxon>Pucciniales</taxon>
        <taxon>Pucciniaceae</taxon>
        <taxon>Puccinia</taxon>
    </lineage>
</organism>
<evidence type="ECO:0000313" key="2">
    <source>
        <dbReference type="Proteomes" id="UP000325313"/>
    </source>
</evidence>
<dbReference type="Proteomes" id="UP000325313">
    <property type="component" value="Unassembled WGS sequence"/>
</dbReference>
<gene>
    <name evidence="1" type="ORF">PGTUg99_025986</name>
</gene>
<evidence type="ECO:0000313" key="1">
    <source>
        <dbReference type="EMBL" id="KAA1124321.1"/>
    </source>
</evidence>
<name>A0A5B0REL8_PUCGR</name>
<proteinExistence type="predicted"/>